<dbReference type="OrthoDB" id="9810336at2"/>
<keyword evidence="3 5" id="KW-1133">Transmembrane helix</keyword>
<keyword evidence="4 5" id="KW-0472">Membrane</keyword>
<dbReference type="InterPro" id="IPR012340">
    <property type="entry name" value="NA-bd_OB-fold"/>
</dbReference>
<feature type="transmembrane region" description="Helical" evidence="5">
    <location>
        <begin position="37"/>
        <end position="54"/>
    </location>
</feature>
<reference evidence="7 8" key="1">
    <citation type="submission" date="2018-01" db="EMBL/GenBank/DDBJ databases">
        <title>The draft genome sequence of Cohaesibacter sp. H1304.</title>
        <authorList>
            <person name="Wang N.-N."/>
            <person name="Du Z.-J."/>
        </authorList>
    </citation>
    <scope>NUCLEOTIDE SEQUENCE [LARGE SCALE GENOMIC DNA]</scope>
    <source>
        <strain evidence="7 8">H1304</strain>
    </source>
</reference>
<dbReference type="PANTHER" id="PTHR33507">
    <property type="entry name" value="INNER MEMBRANE PROTEIN YBBJ"/>
    <property type="match status" value="1"/>
</dbReference>
<evidence type="ECO:0000256" key="1">
    <source>
        <dbReference type="ARBA" id="ARBA00004141"/>
    </source>
</evidence>
<evidence type="ECO:0000256" key="4">
    <source>
        <dbReference type="ARBA" id="ARBA00023136"/>
    </source>
</evidence>
<dbReference type="EMBL" id="PKUQ01000054">
    <property type="protein sequence ID" value="PLW75262.1"/>
    <property type="molecule type" value="Genomic_DNA"/>
</dbReference>
<feature type="transmembrane region" description="Helical" evidence="5">
    <location>
        <begin position="15"/>
        <end position="32"/>
    </location>
</feature>
<protein>
    <recommendedName>
        <fullName evidence="6">NfeD-like C-terminal domain-containing protein</fullName>
    </recommendedName>
</protein>
<evidence type="ECO:0000256" key="5">
    <source>
        <dbReference type="SAM" id="Phobius"/>
    </source>
</evidence>
<dbReference type="Pfam" id="PF01957">
    <property type="entry name" value="NfeD"/>
    <property type="match status" value="1"/>
</dbReference>
<dbReference type="Gene3D" id="2.40.50.140">
    <property type="entry name" value="Nucleic acid-binding proteins"/>
    <property type="match status" value="1"/>
</dbReference>
<evidence type="ECO:0000256" key="2">
    <source>
        <dbReference type="ARBA" id="ARBA00022692"/>
    </source>
</evidence>
<comment type="caution">
    <text evidence="7">The sequence shown here is derived from an EMBL/GenBank/DDBJ whole genome shotgun (WGS) entry which is preliminary data.</text>
</comment>
<dbReference type="Proteomes" id="UP000234881">
    <property type="component" value="Unassembled WGS sequence"/>
</dbReference>
<evidence type="ECO:0000256" key="3">
    <source>
        <dbReference type="ARBA" id="ARBA00022989"/>
    </source>
</evidence>
<feature type="domain" description="NfeD-like C-terminal" evidence="6">
    <location>
        <begin position="99"/>
        <end position="152"/>
    </location>
</feature>
<sequence length="154" mass="16782">MIQQFFTDLGPSSWPWFWLILGLVLLVLEIAAPGTMFLWFGVAAVVVGGISFVIDFGWQFAFILFGVLSLVSVIVGRMLLKRSGGSVSDQPLLNQRALALVGRSFHLDEPIENGQGRVKVNDSYWRVRGLDCPAGSKVVVTGSDGTILDVEPSQ</sequence>
<accession>A0A2N5XL91</accession>
<dbReference type="PANTHER" id="PTHR33507:SF3">
    <property type="entry name" value="INNER MEMBRANE PROTEIN YBBJ"/>
    <property type="match status" value="1"/>
</dbReference>
<dbReference type="InterPro" id="IPR002810">
    <property type="entry name" value="NfeD-like_C"/>
</dbReference>
<dbReference type="AlphaFoldDB" id="A0A2N5XL91"/>
<proteinExistence type="predicted"/>
<keyword evidence="2 5" id="KW-0812">Transmembrane</keyword>
<name>A0A2N5XL91_9HYPH</name>
<gene>
    <name evidence="7" type="ORF">C0081_20830</name>
</gene>
<evidence type="ECO:0000313" key="7">
    <source>
        <dbReference type="EMBL" id="PLW75262.1"/>
    </source>
</evidence>
<feature type="transmembrane region" description="Helical" evidence="5">
    <location>
        <begin position="60"/>
        <end position="80"/>
    </location>
</feature>
<organism evidence="7 8">
    <name type="scientific">Cohaesibacter celericrescens</name>
    <dbReference type="NCBI Taxonomy" id="2067669"/>
    <lineage>
        <taxon>Bacteria</taxon>
        <taxon>Pseudomonadati</taxon>
        <taxon>Pseudomonadota</taxon>
        <taxon>Alphaproteobacteria</taxon>
        <taxon>Hyphomicrobiales</taxon>
        <taxon>Cohaesibacteraceae</taxon>
    </lineage>
</organism>
<keyword evidence="8" id="KW-1185">Reference proteome</keyword>
<evidence type="ECO:0000259" key="6">
    <source>
        <dbReference type="Pfam" id="PF01957"/>
    </source>
</evidence>
<dbReference type="GO" id="GO:0005886">
    <property type="term" value="C:plasma membrane"/>
    <property type="evidence" value="ECO:0007669"/>
    <property type="project" value="TreeGrafter"/>
</dbReference>
<dbReference type="InterPro" id="IPR052165">
    <property type="entry name" value="Membrane_assoc_protease"/>
</dbReference>
<evidence type="ECO:0000313" key="8">
    <source>
        <dbReference type="Proteomes" id="UP000234881"/>
    </source>
</evidence>
<dbReference type="RefSeq" id="WP_101535667.1">
    <property type="nucleotide sequence ID" value="NZ_JBFHIU010000023.1"/>
</dbReference>
<comment type="subcellular location">
    <subcellularLocation>
        <location evidence="1">Membrane</location>
        <topology evidence="1">Multi-pass membrane protein</topology>
    </subcellularLocation>
</comment>